<accession>A0A9K3LBA5</accession>
<sequence length="233" mass="27018">MLGGFNFLEHILEENDDEMEETSDCDDLVHEQGYWDYRGVDHLEAEPQQEELDFICQSADSEAFTISFESTENTRSLSDSCSQEDREIHKLSCARQEAVNDLIDDETQLQNACTAREPDRHCRFPSNTHHLLDRMTQSHYHEVPEGSRRTGTWFRSVKIKKSPSTSQRKSISDVLQFWKISSNTKRHKPRFTRGMEKTRSDDFIKTTLASIGKHRKTPSGSFADAIRREDLRS</sequence>
<dbReference type="EMBL" id="JAGRRH010000075">
    <property type="protein sequence ID" value="KAG7337728.1"/>
    <property type="molecule type" value="Genomic_DNA"/>
</dbReference>
<evidence type="ECO:0000313" key="1">
    <source>
        <dbReference type="EMBL" id="KAG7337728.1"/>
    </source>
</evidence>
<keyword evidence="3" id="KW-1185">Reference proteome</keyword>
<proteinExistence type="predicted"/>
<dbReference type="AlphaFoldDB" id="A0A9K3LBA5"/>
<name>A0A9K3LBA5_9STRA</name>
<evidence type="ECO:0000313" key="3">
    <source>
        <dbReference type="Proteomes" id="UP000693970"/>
    </source>
</evidence>
<evidence type="ECO:0000313" key="2">
    <source>
        <dbReference type="EMBL" id="KAG7358877.1"/>
    </source>
</evidence>
<reference evidence="2" key="2">
    <citation type="submission" date="2021-04" db="EMBL/GenBank/DDBJ databases">
        <authorList>
            <person name="Podell S."/>
        </authorList>
    </citation>
    <scope>NUCLEOTIDE SEQUENCE</scope>
    <source>
        <strain evidence="2">Hildebrandi</strain>
    </source>
</reference>
<protein>
    <submittedName>
        <fullName evidence="2">Uncharacterized protein</fullName>
    </submittedName>
</protein>
<gene>
    <name evidence="2" type="ORF">IV203_015466</name>
    <name evidence="1" type="ORF">IV203_020299</name>
</gene>
<dbReference type="EMBL" id="JAGRRH010000014">
    <property type="protein sequence ID" value="KAG7358877.1"/>
    <property type="molecule type" value="Genomic_DNA"/>
</dbReference>
<organism evidence="2 3">
    <name type="scientific">Nitzschia inconspicua</name>
    <dbReference type="NCBI Taxonomy" id="303405"/>
    <lineage>
        <taxon>Eukaryota</taxon>
        <taxon>Sar</taxon>
        <taxon>Stramenopiles</taxon>
        <taxon>Ochrophyta</taxon>
        <taxon>Bacillariophyta</taxon>
        <taxon>Bacillariophyceae</taxon>
        <taxon>Bacillariophycidae</taxon>
        <taxon>Bacillariales</taxon>
        <taxon>Bacillariaceae</taxon>
        <taxon>Nitzschia</taxon>
    </lineage>
</organism>
<comment type="caution">
    <text evidence="2">The sequence shown here is derived from an EMBL/GenBank/DDBJ whole genome shotgun (WGS) entry which is preliminary data.</text>
</comment>
<dbReference type="Proteomes" id="UP000693970">
    <property type="component" value="Unassembled WGS sequence"/>
</dbReference>
<reference evidence="2" key="1">
    <citation type="journal article" date="2021" name="Sci. Rep.">
        <title>Diploid genomic architecture of Nitzschia inconspicua, an elite biomass production diatom.</title>
        <authorList>
            <person name="Oliver A."/>
            <person name="Podell S."/>
            <person name="Pinowska A."/>
            <person name="Traller J.C."/>
            <person name="Smith S.R."/>
            <person name="McClure R."/>
            <person name="Beliaev A."/>
            <person name="Bohutskyi P."/>
            <person name="Hill E.A."/>
            <person name="Rabines A."/>
            <person name="Zheng H."/>
            <person name="Allen L.Z."/>
            <person name="Kuo A."/>
            <person name="Grigoriev I.V."/>
            <person name="Allen A.E."/>
            <person name="Hazlebeck D."/>
            <person name="Allen E.E."/>
        </authorList>
    </citation>
    <scope>NUCLEOTIDE SEQUENCE</scope>
    <source>
        <strain evidence="2">Hildebrandi</strain>
    </source>
</reference>